<feature type="domain" description="N-acetyltransferase" evidence="1">
    <location>
        <begin position="11"/>
        <end position="98"/>
    </location>
</feature>
<evidence type="ECO:0000259" key="1">
    <source>
        <dbReference type="PROSITE" id="PS51729"/>
    </source>
</evidence>
<dbReference type="STRING" id="1306953.J121_1248"/>
<dbReference type="PATRIC" id="fig|1306953.7.peg.1283"/>
<name>A0A0L1K9N0_9SPHN</name>
<dbReference type="GO" id="GO:0016740">
    <property type="term" value="F:transferase activity"/>
    <property type="evidence" value="ECO:0007669"/>
    <property type="project" value="UniProtKB-KW"/>
</dbReference>
<protein>
    <submittedName>
        <fullName evidence="2">Acetyltransferase</fullName>
    </submittedName>
</protein>
<evidence type="ECO:0000313" key="3">
    <source>
        <dbReference type="Proteomes" id="UP000037446"/>
    </source>
</evidence>
<dbReference type="Pfam" id="PF14542">
    <property type="entry name" value="Acetyltransf_CG"/>
    <property type="match status" value="1"/>
</dbReference>
<accession>A0A0L1K9N0</accession>
<dbReference type="CDD" id="cd04301">
    <property type="entry name" value="NAT_SF"/>
    <property type="match status" value="1"/>
</dbReference>
<dbReference type="PANTHER" id="PTHR31435">
    <property type="entry name" value="PROTEIN NATD1"/>
    <property type="match status" value="1"/>
</dbReference>
<gene>
    <name evidence="2" type="ORF">J121_1248</name>
</gene>
<comment type="caution">
    <text evidence="2">The sequence shown here is derived from an EMBL/GenBank/DDBJ whole genome shotgun (WGS) entry which is preliminary data.</text>
</comment>
<reference evidence="3" key="1">
    <citation type="submission" date="2015-02" db="EMBL/GenBank/DDBJ databases">
        <authorList>
            <person name="Lima A.O."/>
            <person name="Cabral A."/>
            <person name="Porto L.M."/>
            <person name="Silva M.A."/>
        </authorList>
    </citation>
    <scope>NUCLEOTIDE SEQUENCE [LARGE SCALE GENOMIC DNA]</scope>
    <source>
        <strain evidence="3">LAMA 915</strain>
    </source>
</reference>
<proteinExistence type="predicted"/>
<dbReference type="AlphaFoldDB" id="A0A0L1K9N0"/>
<keyword evidence="2" id="KW-0808">Transferase</keyword>
<organism evidence="2 3">
    <name type="scientific">Qipengyuania citrea LAMA 915</name>
    <dbReference type="NCBI Taxonomy" id="1306953"/>
    <lineage>
        <taxon>Bacteria</taxon>
        <taxon>Pseudomonadati</taxon>
        <taxon>Pseudomonadota</taxon>
        <taxon>Alphaproteobacteria</taxon>
        <taxon>Sphingomonadales</taxon>
        <taxon>Erythrobacteraceae</taxon>
        <taxon>Qipengyuania</taxon>
    </lineage>
</organism>
<dbReference type="Gene3D" id="3.40.630.30">
    <property type="match status" value="1"/>
</dbReference>
<dbReference type="InterPro" id="IPR031165">
    <property type="entry name" value="GNAT_YJDJ"/>
</dbReference>
<dbReference type="InterPro" id="IPR016181">
    <property type="entry name" value="Acyl_CoA_acyltransferase"/>
</dbReference>
<dbReference type="Proteomes" id="UP000037446">
    <property type="component" value="Unassembled WGS sequence"/>
</dbReference>
<dbReference type="SUPFAM" id="SSF55729">
    <property type="entry name" value="Acyl-CoA N-acyltransferases (Nat)"/>
    <property type="match status" value="1"/>
</dbReference>
<sequence length="98" mass="10916">MDNDEIVIERHDHTTHGEYLVSLGSGDAAGKLTWTQRGDARDAQHTIVPPELRGQGIAGRLVNALVRDARREGFKIIPSCSYVAAQFDQHPEWEPLRA</sequence>
<evidence type="ECO:0000313" key="2">
    <source>
        <dbReference type="EMBL" id="KNH00636.1"/>
    </source>
</evidence>
<dbReference type="PANTHER" id="PTHR31435:SF9">
    <property type="entry name" value="PROTEIN NATD1"/>
    <property type="match status" value="1"/>
</dbReference>
<dbReference type="InterPro" id="IPR045057">
    <property type="entry name" value="Gcn5-rel_NAT"/>
</dbReference>
<dbReference type="EMBL" id="JYNE01000028">
    <property type="protein sequence ID" value="KNH00636.1"/>
    <property type="molecule type" value="Genomic_DNA"/>
</dbReference>
<dbReference type="RefSeq" id="WP_050601410.1">
    <property type="nucleotide sequence ID" value="NZ_JYNE01000028.1"/>
</dbReference>
<dbReference type="PROSITE" id="PS51729">
    <property type="entry name" value="GNAT_YJDJ"/>
    <property type="match status" value="1"/>
</dbReference>